<keyword evidence="2" id="KW-1185">Reference proteome</keyword>
<reference evidence="2" key="1">
    <citation type="submission" date="2016-10" db="EMBL/GenBank/DDBJ databases">
        <authorList>
            <person name="Varghese N."/>
            <person name="Submissions S."/>
        </authorList>
    </citation>
    <scope>NUCLEOTIDE SEQUENCE [LARGE SCALE GENOMIC DNA]</scope>
    <source>
        <strain evidence="2">CGMCC 1.10783</strain>
    </source>
</reference>
<evidence type="ECO:0000313" key="2">
    <source>
        <dbReference type="Proteomes" id="UP000182130"/>
    </source>
</evidence>
<name>A0A1G8VQ43_9MICC</name>
<dbReference type="EMBL" id="FNEI01000014">
    <property type="protein sequence ID" value="SDJ67525.1"/>
    <property type="molecule type" value="Genomic_DNA"/>
</dbReference>
<accession>A0A1G8VQ43</accession>
<sequence>MTLPAYESTGHAPNGIPPAEGRGAVRRGRTWRWVAVPAVSGALLGIAWWLLAPGGANLLTGDPALADPAAPVTRLPRDLVLAGLLLLAGCFTAVWLDSSKPEEGRGLRTILATAGGLAGGTAAWQLGMLAAQWWAPSGTLPEGEDGFTLRSFVVLLVWPLTVAVLAFLYNLVSLLGKGTRVAGDAH</sequence>
<dbReference type="OrthoDB" id="4965243at2"/>
<dbReference type="STRING" id="1045773.SAMN05216555_11493"/>
<dbReference type="Proteomes" id="UP000182130">
    <property type="component" value="Unassembled WGS sequence"/>
</dbReference>
<proteinExistence type="predicted"/>
<organism evidence="1 2">
    <name type="scientific">Arthrobacter cupressi</name>
    <dbReference type="NCBI Taxonomy" id="1045773"/>
    <lineage>
        <taxon>Bacteria</taxon>
        <taxon>Bacillati</taxon>
        <taxon>Actinomycetota</taxon>
        <taxon>Actinomycetes</taxon>
        <taxon>Micrococcales</taxon>
        <taxon>Micrococcaceae</taxon>
        <taxon>Arthrobacter</taxon>
    </lineage>
</organism>
<dbReference type="AlphaFoldDB" id="A0A1G8VQ43"/>
<evidence type="ECO:0008006" key="3">
    <source>
        <dbReference type="Google" id="ProtNLM"/>
    </source>
</evidence>
<dbReference type="RefSeq" id="WP_139163412.1">
    <property type="nucleotide sequence ID" value="NZ_FNEI01000014.1"/>
</dbReference>
<protein>
    <recommendedName>
        <fullName evidence="3">ABC transporter permease</fullName>
    </recommendedName>
</protein>
<gene>
    <name evidence="1" type="ORF">SAMN05216555_11493</name>
</gene>
<evidence type="ECO:0000313" key="1">
    <source>
        <dbReference type="EMBL" id="SDJ67525.1"/>
    </source>
</evidence>